<dbReference type="Gene3D" id="3.40.980.10">
    <property type="entry name" value="MoaB/Mog-like domain"/>
    <property type="match status" value="1"/>
</dbReference>
<name>A0A556QQA2_9BACT</name>
<evidence type="ECO:0000256" key="4">
    <source>
        <dbReference type="RuleBase" id="RU365090"/>
    </source>
</evidence>
<dbReference type="EC" id="2.10.1.1" evidence="4"/>
<evidence type="ECO:0000256" key="2">
    <source>
        <dbReference type="ARBA" id="ARBA00010763"/>
    </source>
</evidence>
<dbReference type="GO" id="GO:0061599">
    <property type="term" value="F:molybdopterin molybdotransferase activity"/>
    <property type="evidence" value="ECO:0007669"/>
    <property type="project" value="UniProtKB-UniRule"/>
</dbReference>
<dbReference type="Gene3D" id="3.90.105.10">
    <property type="entry name" value="Molybdopterin biosynthesis moea protein, domain 2"/>
    <property type="match status" value="1"/>
</dbReference>
<dbReference type="Gene3D" id="2.40.340.10">
    <property type="entry name" value="MoeA, C-terminal, domain IV"/>
    <property type="match status" value="1"/>
</dbReference>
<keyword evidence="4" id="KW-0460">Magnesium</keyword>
<dbReference type="EMBL" id="VMBG01000001">
    <property type="protein sequence ID" value="TSJ78824.1"/>
    <property type="molecule type" value="Genomic_DNA"/>
</dbReference>
<dbReference type="SUPFAM" id="SSF63882">
    <property type="entry name" value="MoeA N-terminal region -like"/>
    <property type="match status" value="1"/>
</dbReference>
<keyword evidence="4" id="KW-0500">Molybdenum</keyword>
<evidence type="ECO:0000313" key="6">
    <source>
        <dbReference type="EMBL" id="TSJ78824.1"/>
    </source>
</evidence>
<evidence type="ECO:0000259" key="5">
    <source>
        <dbReference type="SMART" id="SM00852"/>
    </source>
</evidence>
<organism evidence="6 7">
    <name type="scientific">Rariglobus hedericola</name>
    <dbReference type="NCBI Taxonomy" id="2597822"/>
    <lineage>
        <taxon>Bacteria</taxon>
        <taxon>Pseudomonadati</taxon>
        <taxon>Verrucomicrobiota</taxon>
        <taxon>Opitutia</taxon>
        <taxon>Opitutales</taxon>
        <taxon>Opitutaceae</taxon>
        <taxon>Rariglobus</taxon>
    </lineage>
</organism>
<dbReference type="InterPro" id="IPR036688">
    <property type="entry name" value="MoeA_C_domain_IV_sf"/>
</dbReference>
<dbReference type="InterPro" id="IPR001453">
    <property type="entry name" value="MoaB/Mog_dom"/>
</dbReference>
<dbReference type="GO" id="GO:0006777">
    <property type="term" value="P:Mo-molybdopterin cofactor biosynthetic process"/>
    <property type="evidence" value="ECO:0007669"/>
    <property type="project" value="UniProtKB-UniRule"/>
</dbReference>
<dbReference type="SUPFAM" id="SSF53218">
    <property type="entry name" value="Molybdenum cofactor biosynthesis proteins"/>
    <property type="match status" value="1"/>
</dbReference>
<keyword evidence="7" id="KW-1185">Reference proteome</keyword>
<dbReference type="SMART" id="SM00852">
    <property type="entry name" value="MoCF_biosynth"/>
    <property type="match status" value="1"/>
</dbReference>
<keyword evidence="4" id="KW-0479">Metal-binding</keyword>
<dbReference type="GO" id="GO:0005829">
    <property type="term" value="C:cytosol"/>
    <property type="evidence" value="ECO:0007669"/>
    <property type="project" value="TreeGrafter"/>
</dbReference>
<comment type="cofactor">
    <cofactor evidence="4">
        <name>Mg(2+)</name>
        <dbReference type="ChEBI" id="CHEBI:18420"/>
    </cofactor>
</comment>
<dbReference type="RefSeq" id="WP_144229165.1">
    <property type="nucleotide sequence ID" value="NZ_VMBG01000001.1"/>
</dbReference>
<dbReference type="PANTHER" id="PTHR10192:SF5">
    <property type="entry name" value="GEPHYRIN"/>
    <property type="match status" value="1"/>
</dbReference>
<protein>
    <recommendedName>
        <fullName evidence="4">Molybdopterin molybdenumtransferase</fullName>
        <ecNumber evidence="4">2.10.1.1</ecNumber>
    </recommendedName>
</protein>
<dbReference type="CDD" id="cd00887">
    <property type="entry name" value="MoeA"/>
    <property type="match status" value="1"/>
</dbReference>
<dbReference type="AlphaFoldDB" id="A0A556QQA2"/>
<keyword evidence="4 6" id="KW-0808">Transferase</keyword>
<dbReference type="OrthoDB" id="9804758at2"/>
<keyword evidence="4" id="KW-0501">Molybdenum cofactor biosynthesis</keyword>
<proteinExistence type="inferred from homology"/>
<reference evidence="6 7" key="1">
    <citation type="submission" date="2019-07" db="EMBL/GenBank/DDBJ databases">
        <title>Description of 53C-WASEF.</title>
        <authorList>
            <person name="Pitt A."/>
            <person name="Hahn M.W."/>
        </authorList>
    </citation>
    <scope>NUCLEOTIDE SEQUENCE [LARGE SCALE GENOMIC DNA]</scope>
    <source>
        <strain evidence="6 7">53C-WASEF</strain>
    </source>
</reference>
<evidence type="ECO:0000256" key="3">
    <source>
        <dbReference type="ARBA" id="ARBA00047317"/>
    </source>
</evidence>
<comment type="pathway">
    <text evidence="4">Cofactor biosynthesis; molybdopterin biosynthesis.</text>
</comment>
<dbReference type="InterPro" id="IPR005110">
    <property type="entry name" value="MoeA_linker/N"/>
</dbReference>
<dbReference type="UniPathway" id="UPA00344"/>
<comment type="caution">
    <text evidence="6">The sequence shown here is derived from an EMBL/GenBank/DDBJ whole genome shotgun (WGS) entry which is preliminary data.</text>
</comment>
<dbReference type="Pfam" id="PF03453">
    <property type="entry name" value="MoeA_N"/>
    <property type="match status" value="1"/>
</dbReference>
<dbReference type="InterPro" id="IPR038987">
    <property type="entry name" value="MoeA-like"/>
</dbReference>
<dbReference type="InterPro" id="IPR036135">
    <property type="entry name" value="MoeA_linker/N_sf"/>
</dbReference>
<feature type="domain" description="MoaB/Mog" evidence="5">
    <location>
        <begin position="174"/>
        <end position="313"/>
    </location>
</feature>
<accession>A0A556QQA2</accession>
<dbReference type="InterPro" id="IPR036425">
    <property type="entry name" value="MoaB/Mog-like_dom_sf"/>
</dbReference>
<dbReference type="PANTHER" id="PTHR10192">
    <property type="entry name" value="MOLYBDOPTERIN BIOSYNTHESIS PROTEIN"/>
    <property type="match status" value="1"/>
</dbReference>
<evidence type="ECO:0000256" key="1">
    <source>
        <dbReference type="ARBA" id="ARBA00002901"/>
    </source>
</evidence>
<gene>
    <name evidence="6" type="ORF">FPL22_05815</name>
</gene>
<dbReference type="Pfam" id="PF00994">
    <property type="entry name" value="MoCF_biosynth"/>
    <property type="match status" value="1"/>
</dbReference>
<dbReference type="Proteomes" id="UP000315648">
    <property type="component" value="Unassembled WGS sequence"/>
</dbReference>
<comment type="similarity">
    <text evidence="2 4">Belongs to the MoeA family.</text>
</comment>
<dbReference type="GO" id="GO:0046872">
    <property type="term" value="F:metal ion binding"/>
    <property type="evidence" value="ECO:0007669"/>
    <property type="project" value="UniProtKB-UniRule"/>
</dbReference>
<sequence length="390" mass="40992">MISVADLWIQLDALVPSPLPSERIPLASAQGRILRETILAPEDQPPFDRSAIDGYLVHTDQPAGLVTLEGTIHPGAPAPASAPSPGTAYRILTGSALPPEKAALIMQEDTKATDTGRVHLLQSPSTKHIRRRASQARAGDTLISPGQLLNAGALALLASVGATAPLVSRRARVAHLVTGGELVSPDATPASGQIRDSNSTLIAALLRDSHADLIWQQRVSDSRSATAEALAAALALQPDILLVSGGASVGDHDHTGALLADAGFTIHCDKVASRPGKPFIAASREGCLAFGLPGNPLSHFVCFHLFVRRVLARLAGTEPVALIRAKLAPRSELRPDPRETWWPALLTHDSVTALPWRDSSDLTVLARANALLRVPSTPSASSQVEVLCCS</sequence>
<comment type="catalytic activity">
    <reaction evidence="3">
        <text>adenylyl-molybdopterin + molybdate = Mo-molybdopterin + AMP + H(+)</text>
        <dbReference type="Rhea" id="RHEA:35047"/>
        <dbReference type="ChEBI" id="CHEBI:15378"/>
        <dbReference type="ChEBI" id="CHEBI:36264"/>
        <dbReference type="ChEBI" id="CHEBI:62727"/>
        <dbReference type="ChEBI" id="CHEBI:71302"/>
        <dbReference type="ChEBI" id="CHEBI:456215"/>
        <dbReference type="EC" id="2.10.1.1"/>
    </reaction>
</comment>
<dbReference type="Gene3D" id="2.170.190.11">
    <property type="entry name" value="Molybdopterin biosynthesis moea protein, domain 3"/>
    <property type="match status" value="1"/>
</dbReference>
<comment type="function">
    <text evidence="1 4">Catalyzes the insertion of molybdate into adenylated molybdopterin with the concomitant release of AMP.</text>
</comment>
<evidence type="ECO:0000313" key="7">
    <source>
        <dbReference type="Proteomes" id="UP000315648"/>
    </source>
</evidence>